<proteinExistence type="predicted"/>
<name>A0A182WPU9_9DIPT</name>
<sequence length="45" mass="4835">MHSKIGPRTTRLVTRFWGADTGTAASRRAFVGACTGLLVLVFRGV</sequence>
<keyword evidence="2" id="KW-1185">Reference proteome</keyword>
<accession>A0A182WPU9</accession>
<dbReference type="Proteomes" id="UP000075920">
    <property type="component" value="Unassembled WGS sequence"/>
</dbReference>
<reference evidence="2" key="1">
    <citation type="submission" date="2013-03" db="EMBL/GenBank/DDBJ databases">
        <title>The Genome Sequence of Anopheles minimus MINIMUS1.</title>
        <authorList>
            <consortium name="The Broad Institute Genomics Platform"/>
            <person name="Neafsey D.E."/>
            <person name="Walton C."/>
            <person name="Walker B."/>
            <person name="Young S.K."/>
            <person name="Zeng Q."/>
            <person name="Gargeya S."/>
            <person name="Fitzgerald M."/>
            <person name="Haas B."/>
            <person name="Abouelleil A."/>
            <person name="Allen A.W."/>
            <person name="Alvarado L."/>
            <person name="Arachchi H.M."/>
            <person name="Berlin A.M."/>
            <person name="Chapman S.B."/>
            <person name="Gainer-Dewar J."/>
            <person name="Goldberg J."/>
            <person name="Griggs A."/>
            <person name="Gujja S."/>
            <person name="Hansen M."/>
            <person name="Howarth C."/>
            <person name="Imamovic A."/>
            <person name="Ireland A."/>
            <person name="Larimer J."/>
            <person name="McCowan C."/>
            <person name="Murphy C."/>
            <person name="Pearson M."/>
            <person name="Poon T.W."/>
            <person name="Priest M."/>
            <person name="Roberts A."/>
            <person name="Saif S."/>
            <person name="Shea T."/>
            <person name="Sisk P."/>
            <person name="Sykes S."/>
            <person name="Wortman J."/>
            <person name="Nusbaum C."/>
            <person name="Birren B."/>
        </authorList>
    </citation>
    <scope>NUCLEOTIDE SEQUENCE [LARGE SCALE GENOMIC DNA]</scope>
    <source>
        <strain evidence="2">MINIMUS1</strain>
    </source>
</reference>
<protein>
    <submittedName>
        <fullName evidence="1">Uncharacterized protein</fullName>
    </submittedName>
</protein>
<dbReference type="AlphaFoldDB" id="A0A182WPU9"/>
<reference evidence="1" key="2">
    <citation type="submission" date="2020-05" db="UniProtKB">
        <authorList>
            <consortium name="EnsemblMetazoa"/>
        </authorList>
    </citation>
    <scope>IDENTIFICATION</scope>
    <source>
        <strain evidence="1">MINIMUS1</strain>
    </source>
</reference>
<evidence type="ECO:0000313" key="2">
    <source>
        <dbReference type="Proteomes" id="UP000075920"/>
    </source>
</evidence>
<dbReference type="EnsemblMetazoa" id="AMIN014688-RA">
    <property type="protein sequence ID" value="AMIN014688-PA"/>
    <property type="gene ID" value="AMIN014688"/>
</dbReference>
<dbReference type="VEuPathDB" id="VectorBase:AMIN014688"/>
<evidence type="ECO:0000313" key="1">
    <source>
        <dbReference type="EnsemblMetazoa" id="AMIN014688-PA"/>
    </source>
</evidence>
<organism evidence="1 2">
    <name type="scientific">Anopheles minimus</name>
    <dbReference type="NCBI Taxonomy" id="112268"/>
    <lineage>
        <taxon>Eukaryota</taxon>
        <taxon>Metazoa</taxon>
        <taxon>Ecdysozoa</taxon>
        <taxon>Arthropoda</taxon>
        <taxon>Hexapoda</taxon>
        <taxon>Insecta</taxon>
        <taxon>Pterygota</taxon>
        <taxon>Neoptera</taxon>
        <taxon>Endopterygota</taxon>
        <taxon>Diptera</taxon>
        <taxon>Nematocera</taxon>
        <taxon>Culicoidea</taxon>
        <taxon>Culicidae</taxon>
        <taxon>Anophelinae</taxon>
        <taxon>Anopheles</taxon>
    </lineage>
</organism>